<sequence>MSAIGSRRWRTNPLRRGIDVLEARLFLLLCALVLVCASAIGVAQGWSALDQGRSVAAEQRADRHPVRAVVLRDAARSGPWADESGRSERVSVPVRWTSSPGGDSTRGNALVAPGTKRGESTKIWLDSQGRHTSAPLRDSDLWADALLEGGGGAAVTIGVGVLTGLGIRVVCNRRRAAGWETEWSRVEPQWSRRD</sequence>
<dbReference type="PANTHER" id="PTHR42305">
    <property type="entry name" value="MEMBRANE PROTEIN RV1733C-RELATED"/>
    <property type="match status" value="1"/>
</dbReference>
<reference evidence="2" key="1">
    <citation type="submission" date="2022-10" db="EMBL/GenBank/DDBJ databases">
        <title>The complete genomes of actinobacterial strains from the NBC collection.</title>
        <authorList>
            <person name="Joergensen T.S."/>
            <person name="Alvarez Arevalo M."/>
            <person name="Sterndorff E.B."/>
            <person name="Faurdal D."/>
            <person name="Vuksanovic O."/>
            <person name="Mourched A.-S."/>
            <person name="Charusanti P."/>
            <person name="Shaw S."/>
            <person name="Blin K."/>
            <person name="Weber T."/>
        </authorList>
    </citation>
    <scope>NUCLEOTIDE SEQUENCE</scope>
    <source>
        <strain evidence="2">NBC_01401</strain>
    </source>
</reference>
<dbReference type="AlphaFoldDB" id="A0AAU3GKM3"/>
<feature type="region of interest" description="Disordered" evidence="1">
    <location>
        <begin position="78"/>
        <end position="115"/>
    </location>
</feature>
<dbReference type="InterPro" id="IPR039708">
    <property type="entry name" value="MT1774/Rv1733c-like"/>
</dbReference>
<protein>
    <recommendedName>
        <fullName evidence="3">Integral membrane protein</fullName>
    </recommendedName>
</protein>
<evidence type="ECO:0008006" key="3">
    <source>
        <dbReference type="Google" id="ProtNLM"/>
    </source>
</evidence>
<proteinExistence type="predicted"/>
<organism evidence="2">
    <name type="scientific">Streptomyces sp. NBC_01401</name>
    <dbReference type="NCBI Taxonomy" id="2903854"/>
    <lineage>
        <taxon>Bacteria</taxon>
        <taxon>Bacillati</taxon>
        <taxon>Actinomycetota</taxon>
        <taxon>Actinomycetes</taxon>
        <taxon>Kitasatosporales</taxon>
        <taxon>Streptomycetaceae</taxon>
        <taxon>Streptomyces</taxon>
    </lineage>
</organism>
<evidence type="ECO:0000313" key="2">
    <source>
        <dbReference type="EMBL" id="WTY93578.1"/>
    </source>
</evidence>
<dbReference type="EMBL" id="CP109535">
    <property type="protein sequence ID" value="WTY93578.1"/>
    <property type="molecule type" value="Genomic_DNA"/>
</dbReference>
<dbReference type="PANTHER" id="PTHR42305:SF1">
    <property type="entry name" value="MEMBRANE PROTEIN RV1733C-RELATED"/>
    <property type="match status" value="1"/>
</dbReference>
<evidence type="ECO:0000256" key="1">
    <source>
        <dbReference type="SAM" id="MobiDB-lite"/>
    </source>
</evidence>
<accession>A0AAU3GKM3</accession>
<name>A0AAU3GKM3_9ACTN</name>
<feature type="compositionally biased region" description="Polar residues" evidence="1">
    <location>
        <begin position="96"/>
        <end position="107"/>
    </location>
</feature>
<gene>
    <name evidence="2" type="ORF">OG626_01110</name>
</gene>